<evidence type="ECO:0000256" key="1">
    <source>
        <dbReference type="ARBA" id="ARBA00006217"/>
    </source>
</evidence>
<comment type="similarity">
    <text evidence="1">Belongs to the beta-class carbonic anhydrase family.</text>
</comment>
<dbReference type="GO" id="GO:0008270">
    <property type="term" value="F:zinc ion binding"/>
    <property type="evidence" value="ECO:0007669"/>
    <property type="project" value="InterPro"/>
</dbReference>
<dbReference type="GO" id="GO:0004089">
    <property type="term" value="F:carbonate dehydratase activity"/>
    <property type="evidence" value="ECO:0007669"/>
    <property type="project" value="UniProtKB-EC"/>
</dbReference>
<dbReference type="Gene3D" id="3.40.1050.10">
    <property type="entry name" value="Carbonic anhydrase"/>
    <property type="match status" value="1"/>
</dbReference>
<evidence type="ECO:0000256" key="2">
    <source>
        <dbReference type="ARBA" id="ARBA00012925"/>
    </source>
</evidence>
<dbReference type="AlphaFoldDB" id="A0A0L0S4S7"/>
<feature type="compositionally biased region" description="Low complexity" evidence="10">
    <location>
        <begin position="26"/>
        <end position="59"/>
    </location>
</feature>
<reference evidence="12" key="2">
    <citation type="submission" date="2009-11" db="EMBL/GenBank/DDBJ databases">
        <title>The Genome Sequence of Allomyces macrogynus strain ATCC 38327.</title>
        <authorList>
            <consortium name="The Broad Institute Genome Sequencing Platform"/>
            <person name="Russ C."/>
            <person name="Cuomo C."/>
            <person name="Shea T."/>
            <person name="Young S.K."/>
            <person name="Zeng Q."/>
            <person name="Koehrsen M."/>
            <person name="Haas B."/>
            <person name="Borodovsky M."/>
            <person name="Guigo R."/>
            <person name="Alvarado L."/>
            <person name="Berlin A."/>
            <person name="Borenstein D."/>
            <person name="Chen Z."/>
            <person name="Engels R."/>
            <person name="Freedman E."/>
            <person name="Gellesch M."/>
            <person name="Goldberg J."/>
            <person name="Griggs A."/>
            <person name="Gujja S."/>
            <person name="Heiman D."/>
            <person name="Hepburn T."/>
            <person name="Howarth C."/>
            <person name="Jen D."/>
            <person name="Larson L."/>
            <person name="Lewis B."/>
            <person name="Mehta T."/>
            <person name="Park D."/>
            <person name="Pearson M."/>
            <person name="Roberts A."/>
            <person name="Saif S."/>
            <person name="Shenoy N."/>
            <person name="Sisk P."/>
            <person name="Stolte C."/>
            <person name="Sykes S."/>
            <person name="Walk T."/>
            <person name="White J."/>
            <person name="Yandava C."/>
            <person name="Burger G."/>
            <person name="Gray M.W."/>
            <person name="Holland P.W.H."/>
            <person name="King N."/>
            <person name="Lang F.B.F."/>
            <person name="Roger A.J."/>
            <person name="Ruiz-Trillo I."/>
            <person name="Lander E."/>
            <person name="Nusbaum C."/>
        </authorList>
    </citation>
    <scope>NUCLEOTIDE SEQUENCE [LARGE SCALE GENOMIC DNA]</scope>
    <source>
        <strain evidence="12">ATCC 38327</strain>
    </source>
</reference>
<keyword evidence="6" id="KW-0456">Lyase</keyword>
<dbReference type="GO" id="GO:0015976">
    <property type="term" value="P:carbon utilization"/>
    <property type="evidence" value="ECO:0007669"/>
    <property type="project" value="InterPro"/>
</dbReference>
<dbReference type="SMART" id="SM00947">
    <property type="entry name" value="Pro_CA"/>
    <property type="match status" value="1"/>
</dbReference>
<dbReference type="EMBL" id="GG745331">
    <property type="protein sequence ID" value="KNE57431.1"/>
    <property type="molecule type" value="Genomic_DNA"/>
</dbReference>
<dbReference type="eggNOG" id="KOG1578">
    <property type="taxonomic scope" value="Eukaryota"/>
</dbReference>
<evidence type="ECO:0000256" key="5">
    <source>
        <dbReference type="ARBA" id="ARBA00022833"/>
    </source>
</evidence>
<evidence type="ECO:0000313" key="11">
    <source>
        <dbReference type="EMBL" id="KNE57431.1"/>
    </source>
</evidence>
<feature type="region of interest" description="Disordered" evidence="10">
    <location>
        <begin position="116"/>
        <end position="135"/>
    </location>
</feature>
<evidence type="ECO:0000256" key="7">
    <source>
        <dbReference type="ARBA" id="ARBA00031969"/>
    </source>
</evidence>
<feature type="compositionally biased region" description="Low complexity" evidence="10">
    <location>
        <begin position="76"/>
        <end position="92"/>
    </location>
</feature>
<proteinExistence type="inferred from homology"/>
<feature type="compositionally biased region" description="Low complexity" evidence="10">
    <location>
        <begin position="198"/>
        <end position="225"/>
    </location>
</feature>
<evidence type="ECO:0000256" key="4">
    <source>
        <dbReference type="ARBA" id="ARBA00022723"/>
    </source>
</evidence>
<feature type="region of interest" description="Disordered" evidence="10">
    <location>
        <begin position="197"/>
        <end position="229"/>
    </location>
</feature>
<feature type="region of interest" description="Disordered" evidence="10">
    <location>
        <begin position="26"/>
        <end position="106"/>
    </location>
</feature>
<dbReference type="EC" id="4.2.1.1" evidence="2"/>
<feature type="binding site" evidence="9">
    <location>
        <position position="276"/>
    </location>
    <ligand>
        <name>Zn(2+)</name>
        <dbReference type="ChEBI" id="CHEBI:29105"/>
    </ligand>
</feature>
<evidence type="ECO:0000256" key="8">
    <source>
        <dbReference type="ARBA" id="ARBA00048348"/>
    </source>
</evidence>
<evidence type="ECO:0000256" key="10">
    <source>
        <dbReference type="SAM" id="MobiDB-lite"/>
    </source>
</evidence>
<evidence type="ECO:0000256" key="3">
    <source>
        <dbReference type="ARBA" id="ARBA00014628"/>
    </source>
</evidence>
<gene>
    <name evidence="11" type="ORF">AMAG_03148</name>
</gene>
<accession>A0A0L0S4S7</accession>
<dbReference type="InterPro" id="IPR036874">
    <property type="entry name" value="Carbonic_anhydrase_sf"/>
</dbReference>
<name>A0A0L0S4S7_ALLM3</name>
<dbReference type="OrthoDB" id="10248475at2759"/>
<keyword evidence="5 9" id="KW-0862">Zinc</keyword>
<protein>
    <recommendedName>
        <fullName evidence="3">Carbonic anhydrase</fullName>
        <ecNumber evidence="2">4.2.1.1</ecNumber>
    </recommendedName>
    <alternativeName>
        <fullName evidence="7">Carbonate dehydratase</fullName>
    </alternativeName>
</protein>
<dbReference type="Proteomes" id="UP000054350">
    <property type="component" value="Unassembled WGS sequence"/>
</dbReference>
<comment type="cofactor">
    <cofactor evidence="9">
        <name>Zn(2+)</name>
        <dbReference type="ChEBI" id="CHEBI:29105"/>
    </cofactor>
    <text evidence="9">Binds 1 zinc ion per subunit.</text>
</comment>
<feature type="binding site" evidence="9">
    <location>
        <position position="332"/>
    </location>
    <ligand>
        <name>Zn(2+)</name>
        <dbReference type="ChEBI" id="CHEBI:29105"/>
    </ligand>
</feature>
<evidence type="ECO:0000256" key="6">
    <source>
        <dbReference type="ARBA" id="ARBA00023239"/>
    </source>
</evidence>
<sequence>MRSLLNSSASLSAIRAARLALRSPAPIRPAPASHLSSPRSFAPASSRFLSTTRSLLSSSDDSKMNPITPPEPLQRTSSVGSDSSDVQVSGTGYRVPKAPLPHEQTPTTDVARIIQESSNDPPKPFEPKPASFPVQPDTSIVDGNGNGTGAAGHATCSCGGDHAPGAHGTTLAVGAPPKKPKHLHKSTSALIADKPAKDATPAGAVAAKDAADPTKTPTTPQTNPAGLMTSIPTTFSTLGKLLESNKKWAANVNKRKPNYFTSLAAQQTPQLLWIGCSDSRVPANQLLNLEPGEVFVARNIANVVTHTDMSLLSVLQYAVDVLKVKHVIVCGHYGCGGVIASMTSKQFGLIDNWLRTIKDIYTANQSKLDALPDNKARVDLMCELNVVQSVHNVCATTIVQNAWARKQELSLHGWCYRIDDGLVRDLGIAFRAHPDFADLQGRRGEGQPERVDGRLAVGVRAACIDLRETRTRRTVALFFFFSISDGCESVVARRCRRPGAWPLSPTLSGTAGTAGN</sequence>
<keyword evidence="12" id="KW-1185">Reference proteome</keyword>
<evidence type="ECO:0000256" key="9">
    <source>
        <dbReference type="PIRSR" id="PIRSR601765-1"/>
    </source>
</evidence>
<dbReference type="PROSITE" id="PS00705">
    <property type="entry name" value="PROK_CO2_ANHYDRASE_2"/>
    <property type="match status" value="1"/>
</dbReference>
<feature type="binding site" evidence="9">
    <location>
        <position position="278"/>
    </location>
    <ligand>
        <name>Zn(2+)</name>
        <dbReference type="ChEBI" id="CHEBI:29105"/>
    </ligand>
</feature>
<dbReference type="PANTHER" id="PTHR11002">
    <property type="entry name" value="CARBONIC ANHYDRASE"/>
    <property type="match status" value="1"/>
</dbReference>
<dbReference type="InterPro" id="IPR015892">
    <property type="entry name" value="Carbonic_anhydrase_CS"/>
</dbReference>
<dbReference type="VEuPathDB" id="FungiDB:AMAG_03148"/>
<dbReference type="Pfam" id="PF00484">
    <property type="entry name" value="Pro_CA"/>
    <property type="match status" value="1"/>
</dbReference>
<evidence type="ECO:0000313" key="12">
    <source>
        <dbReference type="Proteomes" id="UP000054350"/>
    </source>
</evidence>
<dbReference type="InterPro" id="IPR001765">
    <property type="entry name" value="Carbonic_anhydrase"/>
</dbReference>
<feature type="binding site" evidence="9">
    <location>
        <position position="335"/>
    </location>
    <ligand>
        <name>Zn(2+)</name>
        <dbReference type="ChEBI" id="CHEBI:29105"/>
    </ligand>
</feature>
<dbReference type="FunFam" id="3.40.1050.10:FF:000001">
    <property type="entry name" value="Carbonic anhydrase"/>
    <property type="match status" value="1"/>
</dbReference>
<dbReference type="SUPFAM" id="SSF53056">
    <property type="entry name" value="beta-carbonic anhydrase, cab"/>
    <property type="match status" value="1"/>
</dbReference>
<dbReference type="PROSITE" id="PS00704">
    <property type="entry name" value="PROK_CO2_ANHYDRASE_1"/>
    <property type="match status" value="1"/>
</dbReference>
<organism evidence="11 12">
    <name type="scientific">Allomyces macrogynus (strain ATCC 38327)</name>
    <name type="common">Allomyces javanicus var. macrogynus</name>
    <dbReference type="NCBI Taxonomy" id="578462"/>
    <lineage>
        <taxon>Eukaryota</taxon>
        <taxon>Fungi</taxon>
        <taxon>Fungi incertae sedis</taxon>
        <taxon>Blastocladiomycota</taxon>
        <taxon>Blastocladiomycetes</taxon>
        <taxon>Blastocladiales</taxon>
        <taxon>Blastocladiaceae</taxon>
        <taxon>Allomyces</taxon>
    </lineage>
</organism>
<dbReference type="PANTHER" id="PTHR11002:SF76">
    <property type="entry name" value="CARBONIC ANHYDRASE"/>
    <property type="match status" value="1"/>
</dbReference>
<dbReference type="CDD" id="cd00883">
    <property type="entry name" value="beta_CA_cladeA"/>
    <property type="match status" value="1"/>
</dbReference>
<dbReference type="STRING" id="578462.A0A0L0S4S7"/>
<reference evidence="11 12" key="1">
    <citation type="submission" date="2009-11" db="EMBL/GenBank/DDBJ databases">
        <title>Annotation of Allomyces macrogynus ATCC 38327.</title>
        <authorList>
            <consortium name="The Broad Institute Genome Sequencing Platform"/>
            <person name="Russ C."/>
            <person name="Cuomo C."/>
            <person name="Burger G."/>
            <person name="Gray M.W."/>
            <person name="Holland P.W.H."/>
            <person name="King N."/>
            <person name="Lang F.B.F."/>
            <person name="Roger A.J."/>
            <person name="Ruiz-Trillo I."/>
            <person name="Young S.K."/>
            <person name="Zeng Q."/>
            <person name="Gargeya S."/>
            <person name="Fitzgerald M."/>
            <person name="Haas B."/>
            <person name="Abouelleil A."/>
            <person name="Alvarado L."/>
            <person name="Arachchi H.M."/>
            <person name="Berlin A."/>
            <person name="Chapman S.B."/>
            <person name="Gearin G."/>
            <person name="Goldberg J."/>
            <person name="Griggs A."/>
            <person name="Gujja S."/>
            <person name="Hansen M."/>
            <person name="Heiman D."/>
            <person name="Howarth C."/>
            <person name="Larimer J."/>
            <person name="Lui A."/>
            <person name="MacDonald P.J.P."/>
            <person name="McCowen C."/>
            <person name="Montmayeur A."/>
            <person name="Murphy C."/>
            <person name="Neiman D."/>
            <person name="Pearson M."/>
            <person name="Priest M."/>
            <person name="Roberts A."/>
            <person name="Saif S."/>
            <person name="Shea T."/>
            <person name="Sisk P."/>
            <person name="Stolte C."/>
            <person name="Sykes S."/>
            <person name="Wortman J."/>
            <person name="Nusbaum C."/>
            <person name="Birren B."/>
        </authorList>
    </citation>
    <scope>NUCLEOTIDE SEQUENCE [LARGE SCALE GENOMIC DNA]</scope>
    <source>
        <strain evidence="11 12">ATCC 38327</strain>
    </source>
</reference>
<keyword evidence="4 9" id="KW-0479">Metal-binding</keyword>
<comment type="catalytic activity">
    <reaction evidence="8">
        <text>hydrogencarbonate + H(+) = CO2 + H2O</text>
        <dbReference type="Rhea" id="RHEA:10748"/>
        <dbReference type="ChEBI" id="CHEBI:15377"/>
        <dbReference type="ChEBI" id="CHEBI:15378"/>
        <dbReference type="ChEBI" id="CHEBI:16526"/>
        <dbReference type="ChEBI" id="CHEBI:17544"/>
        <dbReference type="EC" id="4.2.1.1"/>
    </reaction>
</comment>